<dbReference type="SUPFAM" id="SSF103481">
    <property type="entry name" value="Multidrug resistance efflux transporter EmrE"/>
    <property type="match status" value="2"/>
</dbReference>
<evidence type="ECO:0000313" key="8">
    <source>
        <dbReference type="Proteomes" id="UP000198848"/>
    </source>
</evidence>
<dbReference type="GO" id="GO:0016020">
    <property type="term" value="C:membrane"/>
    <property type="evidence" value="ECO:0007669"/>
    <property type="project" value="UniProtKB-SubCell"/>
</dbReference>
<dbReference type="InterPro" id="IPR000620">
    <property type="entry name" value="EamA_dom"/>
</dbReference>
<feature type="domain" description="EamA" evidence="6">
    <location>
        <begin position="16"/>
        <end position="149"/>
    </location>
</feature>
<feature type="domain" description="EamA" evidence="6">
    <location>
        <begin position="159"/>
        <end position="292"/>
    </location>
</feature>
<dbReference type="OrthoDB" id="267946at2157"/>
<keyword evidence="8" id="KW-1185">Reference proteome</keyword>
<feature type="transmembrane region" description="Helical" evidence="5">
    <location>
        <begin position="276"/>
        <end position="292"/>
    </location>
</feature>
<feature type="transmembrane region" description="Helical" evidence="5">
    <location>
        <begin position="47"/>
        <end position="66"/>
    </location>
</feature>
<feature type="transmembrane region" description="Helical" evidence="5">
    <location>
        <begin position="106"/>
        <end position="126"/>
    </location>
</feature>
<feature type="transmembrane region" description="Helical" evidence="5">
    <location>
        <begin position="252"/>
        <end position="270"/>
    </location>
</feature>
<dbReference type="PANTHER" id="PTHR32322">
    <property type="entry name" value="INNER MEMBRANE TRANSPORTER"/>
    <property type="match status" value="1"/>
</dbReference>
<evidence type="ECO:0000256" key="3">
    <source>
        <dbReference type="ARBA" id="ARBA00022989"/>
    </source>
</evidence>
<evidence type="ECO:0000256" key="5">
    <source>
        <dbReference type="SAM" id="Phobius"/>
    </source>
</evidence>
<gene>
    <name evidence="7" type="ORF">SAMN04489842_1178</name>
</gene>
<dbReference type="Pfam" id="PF00892">
    <property type="entry name" value="EamA"/>
    <property type="match status" value="2"/>
</dbReference>
<dbReference type="Gene3D" id="1.10.3730.20">
    <property type="match status" value="1"/>
</dbReference>
<keyword evidence="4 5" id="KW-0472">Membrane</keyword>
<feature type="transmembrane region" description="Helical" evidence="5">
    <location>
        <begin position="78"/>
        <end position="100"/>
    </location>
</feature>
<dbReference type="Proteomes" id="UP000198848">
    <property type="component" value="Unassembled WGS sequence"/>
</dbReference>
<dbReference type="EMBL" id="FNLC01000001">
    <property type="protein sequence ID" value="SDQ56169.1"/>
    <property type="molecule type" value="Genomic_DNA"/>
</dbReference>
<feature type="transmembrane region" description="Helical" evidence="5">
    <location>
        <begin position="135"/>
        <end position="154"/>
    </location>
</feature>
<sequence length="307" mass="31876">MASTGLPISTIDRRTIGVVFVLLAAIGFGTIAIFGKLATEAGLNNPTLLTFRFVLATALLLGYLEYRGELGLPSGRQFGTMAGLGVAYAALTAAFFWGLLYVPAGIATITLYTYPVYVFLIATTLLDERLRPGKFVALVLAIAGVATIVGLDTTRVDPRGLVLVTVAAMAYAVYTTGSRVAVGDVGADRLATAAIATTGICFLAYGSVSRTLFVPETARQWAVIVGLAIVGTVVPILLFVNGLRFVEADRASIVSTAEPVVTVVLGVVILGERLSPGIVVGGTLVLVGIALIQSDRRSGRPAAPSSE</sequence>
<evidence type="ECO:0000256" key="2">
    <source>
        <dbReference type="ARBA" id="ARBA00022692"/>
    </source>
</evidence>
<evidence type="ECO:0000259" key="6">
    <source>
        <dbReference type="Pfam" id="PF00892"/>
    </source>
</evidence>
<dbReference type="RefSeq" id="WP_090378659.1">
    <property type="nucleotide sequence ID" value="NZ_FNLC01000001.1"/>
</dbReference>
<dbReference type="AlphaFoldDB" id="A0A1H1BW84"/>
<feature type="transmembrane region" description="Helical" evidence="5">
    <location>
        <begin position="16"/>
        <end position="35"/>
    </location>
</feature>
<feature type="transmembrane region" description="Helical" evidence="5">
    <location>
        <begin position="189"/>
        <end position="208"/>
    </location>
</feature>
<dbReference type="PANTHER" id="PTHR32322:SF2">
    <property type="entry name" value="EAMA DOMAIN-CONTAINING PROTEIN"/>
    <property type="match status" value="1"/>
</dbReference>
<dbReference type="InterPro" id="IPR050638">
    <property type="entry name" value="AA-Vitamin_Transporters"/>
</dbReference>
<dbReference type="InterPro" id="IPR037185">
    <property type="entry name" value="EmrE-like"/>
</dbReference>
<accession>A0A1H1BW84</accession>
<reference evidence="8" key="1">
    <citation type="submission" date="2016-10" db="EMBL/GenBank/DDBJ databases">
        <authorList>
            <person name="Varghese N."/>
            <person name="Submissions S."/>
        </authorList>
    </citation>
    <scope>NUCLEOTIDE SEQUENCE [LARGE SCALE GENOMIC DNA]</scope>
    <source>
        <strain evidence="8">DSM 24767</strain>
    </source>
</reference>
<proteinExistence type="predicted"/>
<keyword evidence="2 5" id="KW-0812">Transmembrane</keyword>
<organism evidence="7 8">
    <name type="scientific">Natronobacterium texcoconense</name>
    <dbReference type="NCBI Taxonomy" id="1095778"/>
    <lineage>
        <taxon>Archaea</taxon>
        <taxon>Methanobacteriati</taxon>
        <taxon>Methanobacteriota</taxon>
        <taxon>Stenosarchaea group</taxon>
        <taxon>Halobacteria</taxon>
        <taxon>Halobacteriales</taxon>
        <taxon>Natrialbaceae</taxon>
        <taxon>Natronobacterium</taxon>
    </lineage>
</organism>
<evidence type="ECO:0000256" key="4">
    <source>
        <dbReference type="ARBA" id="ARBA00023136"/>
    </source>
</evidence>
<name>A0A1H1BW84_NATTX</name>
<dbReference type="STRING" id="1095778.SAMN04489842_1178"/>
<comment type="subcellular location">
    <subcellularLocation>
        <location evidence="1">Membrane</location>
        <topology evidence="1">Multi-pass membrane protein</topology>
    </subcellularLocation>
</comment>
<evidence type="ECO:0000313" key="7">
    <source>
        <dbReference type="EMBL" id="SDQ56169.1"/>
    </source>
</evidence>
<feature type="transmembrane region" description="Helical" evidence="5">
    <location>
        <begin position="160"/>
        <end position="177"/>
    </location>
</feature>
<protein>
    <submittedName>
        <fullName evidence="7">Threonine/homoserine efflux transporter RhtA</fullName>
    </submittedName>
</protein>
<keyword evidence="3 5" id="KW-1133">Transmembrane helix</keyword>
<feature type="transmembrane region" description="Helical" evidence="5">
    <location>
        <begin position="220"/>
        <end position="240"/>
    </location>
</feature>
<evidence type="ECO:0000256" key="1">
    <source>
        <dbReference type="ARBA" id="ARBA00004141"/>
    </source>
</evidence>